<evidence type="ECO:0000256" key="1">
    <source>
        <dbReference type="SAM" id="SignalP"/>
    </source>
</evidence>
<name>A0ABW4ZCK4_9BACT</name>
<evidence type="ECO:0000313" key="3">
    <source>
        <dbReference type="Proteomes" id="UP001597389"/>
    </source>
</evidence>
<dbReference type="RefSeq" id="WP_377089702.1">
    <property type="nucleotide sequence ID" value="NZ_JBHSJL010000014.1"/>
</dbReference>
<dbReference type="EMBL" id="JBHUJB010000051">
    <property type="protein sequence ID" value="MFD2159731.1"/>
    <property type="molecule type" value="Genomic_DNA"/>
</dbReference>
<protein>
    <recommendedName>
        <fullName evidence="4">TolC family protein</fullName>
    </recommendedName>
</protein>
<sequence length="71" mass="7906">MIKHITLCSAIFSLPVIAQDSASEMARKLQNPLANIRALMTDNVVAYNTGLTNDTSFNFQLQPVYAIDFEE</sequence>
<dbReference type="Proteomes" id="UP001597389">
    <property type="component" value="Unassembled WGS sequence"/>
</dbReference>
<feature type="chain" id="PRO_5046204685" description="TolC family protein" evidence="1">
    <location>
        <begin position="19"/>
        <end position="71"/>
    </location>
</feature>
<organism evidence="2 3">
    <name type="scientific">Rubritalea tangerina</name>
    <dbReference type="NCBI Taxonomy" id="430798"/>
    <lineage>
        <taxon>Bacteria</taxon>
        <taxon>Pseudomonadati</taxon>
        <taxon>Verrucomicrobiota</taxon>
        <taxon>Verrucomicrobiia</taxon>
        <taxon>Verrucomicrobiales</taxon>
        <taxon>Rubritaleaceae</taxon>
        <taxon>Rubritalea</taxon>
    </lineage>
</organism>
<evidence type="ECO:0008006" key="4">
    <source>
        <dbReference type="Google" id="ProtNLM"/>
    </source>
</evidence>
<proteinExistence type="predicted"/>
<feature type="signal peptide" evidence="1">
    <location>
        <begin position="1"/>
        <end position="18"/>
    </location>
</feature>
<comment type="caution">
    <text evidence="2">The sequence shown here is derived from an EMBL/GenBank/DDBJ whole genome shotgun (WGS) entry which is preliminary data.</text>
</comment>
<evidence type="ECO:0000313" key="2">
    <source>
        <dbReference type="EMBL" id="MFD2159731.1"/>
    </source>
</evidence>
<keyword evidence="1" id="KW-0732">Signal</keyword>
<accession>A0ABW4ZCK4</accession>
<reference evidence="3" key="1">
    <citation type="journal article" date="2019" name="Int. J. Syst. Evol. Microbiol.">
        <title>The Global Catalogue of Microorganisms (GCM) 10K type strain sequencing project: providing services to taxonomists for standard genome sequencing and annotation.</title>
        <authorList>
            <consortium name="The Broad Institute Genomics Platform"/>
            <consortium name="The Broad Institute Genome Sequencing Center for Infectious Disease"/>
            <person name="Wu L."/>
            <person name="Ma J."/>
        </authorList>
    </citation>
    <scope>NUCLEOTIDE SEQUENCE [LARGE SCALE GENOMIC DNA]</scope>
    <source>
        <strain evidence="3">CCUG 57942</strain>
    </source>
</reference>
<keyword evidence="3" id="KW-1185">Reference proteome</keyword>
<gene>
    <name evidence="2" type="ORF">ACFSW8_12550</name>
</gene>